<dbReference type="PANTHER" id="PTHR31225">
    <property type="entry name" value="OS04G0344100 PROTEIN-RELATED"/>
    <property type="match status" value="1"/>
</dbReference>
<dbReference type="Pfam" id="PF01397">
    <property type="entry name" value="Terpene_synth"/>
    <property type="match status" value="1"/>
</dbReference>
<dbReference type="PANTHER" id="PTHR31225:SF252">
    <property type="entry name" value="TERPENE SYNTHASE 12-RELATED"/>
    <property type="match status" value="1"/>
</dbReference>
<accession>I7FQJ9</accession>
<evidence type="ECO:0000259" key="5">
    <source>
        <dbReference type="Pfam" id="PF03936"/>
    </source>
</evidence>
<dbReference type="AlphaFoldDB" id="I7FQJ9"/>
<name>I7FQJ9_9ASPA</name>
<evidence type="ECO:0000256" key="2">
    <source>
        <dbReference type="ARBA" id="ARBA00022723"/>
    </source>
</evidence>
<dbReference type="FunFam" id="1.50.10.130:FF:000001">
    <property type="entry name" value="Isoprene synthase, chloroplastic"/>
    <property type="match status" value="1"/>
</dbReference>
<evidence type="ECO:0000256" key="1">
    <source>
        <dbReference type="ARBA" id="ARBA00001946"/>
    </source>
</evidence>
<proteinExistence type="evidence at transcript level"/>
<feature type="domain" description="Terpene synthase metal-binding" evidence="5">
    <location>
        <begin position="298"/>
        <end position="534"/>
    </location>
</feature>
<dbReference type="GO" id="GO:0016102">
    <property type="term" value="P:diterpenoid biosynthetic process"/>
    <property type="evidence" value="ECO:0007669"/>
    <property type="project" value="InterPro"/>
</dbReference>
<reference evidence="6" key="1">
    <citation type="submission" date="2012-05" db="EMBL/GenBank/DDBJ databases">
        <title>Characterization of R-Linalool Synthase from Freesia Cultivars.</title>
        <authorList>
            <person name="Ao M."/>
            <person name="Wang L."/>
        </authorList>
    </citation>
    <scope>NUCLEOTIDE SEQUENCE</scope>
</reference>
<dbReference type="InterPro" id="IPR050148">
    <property type="entry name" value="Terpene_synthase-like"/>
</dbReference>
<dbReference type="SFLD" id="SFLDS00005">
    <property type="entry name" value="Isoprenoid_Synthase_Type_I"/>
    <property type="match status" value="1"/>
</dbReference>
<dbReference type="SFLD" id="SFLDG01019">
    <property type="entry name" value="Terpene_Cyclase_Like_1_C_Termi"/>
    <property type="match status" value="1"/>
</dbReference>
<dbReference type="InterPro" id="IPR034741">
    <property type="entry name" value="Terpene_cyclase-like_1_C"/>
</dbReference>
<comment type="cofactor">
    <cofactor evidence="1">
        <name>Mg(2+)</name>
        <dbReference type="ChEBI" id="CHEBI:18420"/>
    </cofactor>
</comment>
<dbReference type="InterPro" id="IPR005630">
    <property type="entry name" value="Terpene_synthase_metal-bd"/>
</dbReference>
<dbReference type="Gene3D" id="1.50.10.130">
    <property type="entry name" value="Terpene synthase, N-terminal domain"/>
    <property type="match status" value="1"/>
</dbReference>
<dbReference type="EMBL" id="JX103163">
    <property type="protein sequence ID" value="AFP23421.1"/>
    <property type="molecule type" value="mRNA"/>
</dbReference>
<dbReference type="FunFam" id="1.10.600.10:FF:000007">
    <property type="entry name" value="Isoprene synthase, chloroplastic"/>
    <property type="match status" value="1"/>
</dbReference>
<keyword evidence="3" id="KW-0460">Magnesium</keyword>
<evidence type="ECO:0000256" key="3">
    <source>
        <dbReference type="ARBA" id="ARBA00022842"/>
    </source>
</evidence>
<dbReference type="CDD" id="cd00684">
    <property type="entry name" value="Terpene_cyclase_plant_C1"/>
    <property type="match status" value="1"/>
</dbReference>
<keyword evidence="2" id="KW-0479">Metal-binding</keyword>
<feature type="domain" description="Terpene synthase N-terminal" evidence="4">
    <location>
        <begin position="65"/>
        <end position="240"/>
    </location>
</feature>
<dbReference type="SMR" id="I7FQJ9"/>
<dbReference type="InterPro" id="IPR044814">
    <property type="entry name" value="Terpene_cyclase_plant_C1"/>
</dbReference>
<dbReference type="GO" id="GO:0000287">
    <property type="term" value="F:magnesium ion binding"/>
    <property type="evidence" value="ECO:0007669"/>
    <property type="project" value="InterPro"/>
</dbReference>
<dbReference type="SUPFAM" id="SSF48239">
    <property type="entry name" value="Terpenoid cyclases/Protein prenyltransferases"/>
    <property type="match status" value="1"/>
</dbReference>
<dbReference type="InterPro" id="IPR008930">
    <property type="entry name" value="Terpenoid_cyclase/PrenylTrfase"/>
</dbReference>
<dbReference type="InterPro" id="IPR001906">
    <property type="entry name" value="Terpene_synth_N"/>
</dbReference>
<dbReference type="Pfam" id="PF03936">
    <property type="entry name" value="Terpene_synth_C"/>
    <property type="match status" value="1"/>
</dbReference>
<dbReference type="InterPro" id="IPR008949">
    <property type="entry name" value="Isoprenoid_synthase_dom_sf"/>
</dbReference>
<dbReference type="GO" id="GO:0010333">
    <property type="term" value="F:terpene synthase activity"/>
    <property type="evidence" value="ECO:0007669"/>
    <property type="project" value="InterPro"/>
</dbReference>
<dbReference type="SUPFAM" id="SSF48576">
    <property type="entry name" value="Terpenoid synthases"/>
    <property type="match status" value="1"/>
</dbReference>
<sequence>MALLPCLPSQFPCSPVTGFVRLPLLSSRRSSKGVQSSNYRFRCCINTGTSVSQPLRRAASYPQNIWDDSYIQALNCGYMGDEQVNEIRKLKEEVGQLFSDSKEILYQIELIDELQQLGVAYHFQDEIKDKLSTIFCSLEKTSLFMENDLKATSLVFRLLREHGFHASADIFNNFRENKGNFKSCLKNDMEGMINLYEASFFAVEGENQLDEARVFATEHLRHLSESLVEASLRERVAHALELPLHFRMSRLHTRWFIDWYEKKVDKNSNLCRLAKLDFNFVQNIYKRELKELSRWWTNLGLGQKLSFARDRLVENYLFVIGWAFEPKLWQNREAMTMANCLVTTLDDIYDVYGSLDELELFTDAVNRWDAEAIEQLPDYMKTCIMALFNTTNLTANKIMYSKGVNIIPQLRRSWADLCKAYLVEAKWYHSGYMPTLEEYLDTAWISISGPVVLTQAYCTSENITDEALKCYNFYPDVVRQSSMISRLWNDLATSTAEMERGDVPKSIQCYMHEKGVSEEVAREHIRDMIVSISKKFDYDCISNSSIAESLKSVALDVHRMSQCVYQYEDGYGEQGHQKREQVISLLFEPIPL</sequence>
<protein>
    <submittedName>
        <fullName evidence="6">Linalool synthase</fullName>
    </submittedName>
</protein>
<organism evidence="6">
    <name type="scientific">Freesia hybrid cultivar</name>
    <dbReference type="NCBI Taxonomy" id="867926"/>
    <lineage>
        <taxon>Eukaryota</taxon>
        <taxon>Viridiplantae</taxon>
        <taxon>Streptophyta</taxon>
        <taxon>Embryophyta</taxon>
        <taxon>Tracheophyta</taxon>
        <taxon>Spermatophyta</taxon>
        <taxon>Magnoliopsida</taxon>
        <taxon>Liliopsida</taxon>
        <taxon>Asparagales</taxon>
        <taxon>Iridaceae</taxon>
        <taxon>Crocoideae</taxon>
        <taxon>Freesieae</taxon>
        <taxon>Freesia</taxon>
    </lineage>
</organism>
<dbReference type="Gene3D" id="1.10.600.10">
    <property type="entry name" value="Farnesyl Diphosphate Synthase"/>
    <property type="match status" value="1"/>
</dbReference>
<dbReference type="InterPro" id="IPR036965">
    <property type="entry name" value="Terpene_synth_N_sf"/>
</dbReference>
<evidence type="ECO:0000313" key="6">
    <source>
        <dbReference type="EMBL" id="AFP23421.1"/>
    </source>
</evidence>
<evidence type="ECO:0000259" key="4">
    <source>
        <dbReference type="Pfam" id="PF01397"/>
    </source>
</evidence>